<keyword evidence="2" id="KW-1185">Reference proteome</keyword>
<proteinExistence type="predicted"/>
<organism evidence="1 2">
    <name type="scientific">Choiromyces venosus 120613-1</name>
    <dbReference type="NCBI Taxonomy" id="1336337"/>
    <lineage>
        <taxon>Eukaryota</taxon>
        <taxon>Fungi</taxon>
        <taxon>Dikarya</taxon>
        <taxon>Ascomycota</taxon>
        <taxon>Pezizomycotina</taxon>
        <taxon>Pezizomycetes</taxon>
        <taxon>Pezizales</taxon>
        <taxon>Tuberaceae</taxon>
        <taxon>Choiromyces</taxon>
    </lineage>
</organism>
<evidence type="ECO:0000313" key="1">
    <source>
        <dbReference type="EMBL" id="RPA97592.1"/>
    </source>
</evidence>
<dbReference type="EMBL" id="ML120403">
    <property type="protein sequence ID" value="RPA97592.1"/>
    <property type="molecule type" value="Genomic_DNA"/>
</dbReference>
<dbReference type="Proteomes" id="UP000276215">
    <property type="component" value="Unassembled WGS sequence"/>
</dbReference>
<protein>
    <submittedName>
        <fullName evidence="1">Uncharacterized protein</fullName>
    </submittedName>
</protein>
<gene>
    <name evidence="1" type="ORF">L873DRAFT_1809656</name>
</gene>
<evidence type="ECO:0000313" key="2">
    <source>
        <dbReference type="Proteomes" id="UP000276215"/>
    </source>
</evidence>
<sequence length="99" mass="10959">MHTLYFKFFGRKAPAHTRYYKWGNQILAETHKYLGLCGNISALVTLGPPYFMGLLGYPGIMPGRPTQPIYSRLGTQPGPAQLILGPAHEARSPLQGLFV</sequence>
<reference evidence="1 2" key="1">
    <citation type="journal article" date="2018" name="Nat. Ecol. Evol.">
        <title>Pezizomycetes genomes reveal the molecular basis of ectomycorrhizal truffle lifestyle.</title>
        <authorList>
            <person name="Murat C."/>
            <person name="Payen T."/>
            <person name="Noel B."/>
            <person name="Kuo A."/>
            <person name="Morin E."/>
            <person name="Chen J."/>
            <person name="Kohler A."/>
            <person name="Krizsan K."/>
            <person name="Balestrini R."/>
            <person name="Da Silva C."/>
            <person name="Montanini B."/>
            <person name="Hainaut M."/>
            <person name="Levati E."/>
            <person name="Barry K.W."/>
            <person name="Belfiori B."/>
            <person name="Cichocki N."/>
            <person name="Clum A."/>
            <person name="Dockter R.B."/>
            <person name="Fauchery L."/>
            <person name="Guy J."/>
            <person name="Iotti M."/>
            <person name="Le Tacon F."/>
            <person name="Lindquist E.A."/>
            <person name="Lipzen A."/>
            <person name="Malagnac F."/>
            <person name="Mello A."/>
            <person name="Molinier V."/>
            <person name="Miyauchi S."/>
            <person name="Poulain J."/>
            <person name="Riccioni C."/>
            <person name="Rubini A."/>
            <person name="Sitrit Y."/>
            <person name="Splivallo R."/>
            <person name="Traeger S."/>
            <person name="Wang M."/>
            <person name="Zifcakova L."/>
            <person name="Wipf D."/>
            <person name="Zambonelli A."/>
            <person name="Paolocci F."/>
            <person name="Nowrousian M."/>
            <person name="Ottonello S."/>
            <person name="Baldrian P."/>
            <person name="Spatafora J.W."/>
            <person name="Henrissat B."/>
            <person name="Nagy L.G."/>
            <person name="Aury J.M."/>
            <person name="Wincker P."/>
            <person name="Grigoriev I.V."/>
            <person name="Bonfante P."/>
            <person name="Martin F.M."/>
        </authorList>
    </citation>
    <scope>NUCLEOTIDE SEQUENCE [LARGE SCALE GENOMIC DNA]</scope>
    <source>
        <strain evidence="1 2">120613-1</strain>
    </source>
</reference>
<accession>A0A3N4JH51</accession>
<name>A0A3N4JH51_9PEZI</name>
<dbReference type="AlphaFoldDB" id="A0A3N4JH51"/>